<keyword evidence="2" id="KW-0378">Hydrolase</keyword>
<dbReference type="GO" id="GO:0016787">
    <property type="term" value="F:hydrolase activity"/>
    <property type="evidence" value="ECO:0007669"/>
    <property type="project" value="UniProtKB-KW"/>
</dbReference>
<dbReference type="PANTHER" id="PTHR43798:SF33">
    <property type="entry name" value="HYDROLASE, PUTATIVE (AFU_ORTHOLOGUE AFUA_2G14860)-RELATED"/>
    <property type="match status" value="1"/>
</dbReference>
<evidence type="ECO:0000313" key="3">
    <source>
        <dbReference type="Proteomes" id="UP001054846"/>
    </source>
</evidence>
<reference evidence="2 3" key="1">
    <citation type="journal article" date="2021" name="Genome Biol. Evol.">
        <title>Complete Genome Sequencing of a Novel Gloeobacter Species from a Waterfall Cave in Mexico.</title>
        <authorList>
            <person name="Saw J.H."/>
            <person name="Cardona T."/>
            <person name="Montejano G."/>
        </authorList>
    </citation>
    <scope>NUCLEOTIDE SEQUENCE [LARGE SCALE GENOMIC DNA]</scope>
    <source>
        <strain evidence="2">MG652769</strain>
    </source>
</reference>
<feature type="domain" description="AB hydrolase-1" evidence="1">
    <location>
        <begin position="6"/>
        <end position="217"/>
    </location>
</feature>
<dbReference type="Pfam" id="PF12697">
    <property type="entry name" value="Abhydrolase_6"/>
    <property type="match status" value="1"/>
</dbReference>
<organism evidence="2 3">
    <name type="scientific">Gloeobacter morelensis MG652769</name>
    <dbReference type="NCBI Taxonomy" id="2781736"/>
    <lineage>
        <taxon>Bacteria</taxon>
        <taxon>Bacillati</taxon>
        <taxon>Cyanobacteriota</taxon>
        <taxon>Cyanophyceae</taxon>
        <taxon>Gloeobacterales</taxon>
        <taxon>Gloeobacteraceae</taxon>
        <taxon>Gloeobacter</taxon>
        <taxon>Gloeobacter morelensis</taxon>
    </lineage>
</organism>
<dbReference type="Proteomes" id="UP001054846">
    <property type="component" value="Chromosome"/>
</dbReference>
<gene>
    <name evidence="2" type="ORF">ISF26_03405</name>
</gene>
<dbReference type="InterPro" id="IPR029058">
    <property type="entry name" value="AB_hydrolase_fold"/>
</dbReference>
<accession>A0ABY3PNP3</accession>
<name>A0ABY3PNP3_9CYAN</name>
<dbReference type="EMBL" id="CP063845">
    <property type="protein sequence ID" value="UFP95312.1"/>
    <property type="molecule type" value="Genomic_DNA"/>
</dbReference>
<evidence type="ECO:0000259" key="1">
    <source>
        <dbReference type="Pfam" id="PF12697"/>
    </source>
</evidence>
<dbReference type="InterPro" id="IPR000073">
    <property type="entry name" value="AB_hydrolase_1"/>
</dbReference>
<dbReference type="RefSeq" id="WP_230842537.1">
    <property type="nucleotide sequence ID" value="NZ_CP063845.1"/>
</dbReference>
<proteinExistence type="predicted"/>
<protein>
    <submittedName>
        <fullName evidence="2">Alpha/beta fold hydrolase</fullName>
    </submittedName>
</protein>
<evidence type="ECO:0000313" key="2">
    <source>
        <dbReference type="EMBL" id="UFP95312.1"/>
    </source>
</evidence>
<dbReference type="Gene3D" id="3.40.50.1820">
    <property type="entry name" value="alpha/beta hydrolase"/>
    <property type="match status" value="1"/>
</dbReference>
<keyword evidence="3" id="KW-1185">Reference proteome</keyword>
<sequence length="228" mass="25571">MRTVMIIHGTADCAANWRPWAESLEKCGWRAVAVDLPGYGPQALPEADCSVGACAEHLIEAVERYRPTALLGHSLGANVAIELALRRIAPLARLLLVCPAVDIPPLTRHFYDWFVEAPLEALYRQRDWLNPWLASYPRLATANRTAPASIRRTWQSLKTWPTPDWRQLTLPTAIVGGLWDPIAPPLALEALRRRLPAAQLTLLPCRHLPMDDTPVAFGRWLVRSLQDE</sequence>
<dbReference type="PANTHER" id="PTHR43798">
    <property type="entry name" value="MONOACYLGLYCEROL LIPASE"/>
    <property type="match status" value="1"/>
</dbReference>
<dbReference type="InterPro" id="IPR050266">
    <property type="entry name" value="AB_hydrolase_sf"/>
</dbReference>
<dbReference type="SUPFAM" id="SSF53474">
    <property type="entry name" value="alpha/beta-Hydrolases"/>
    <property type="match status" value="1"/>
</dbReference>